<reference evidence="19 20" key="1">
    <citation type="submission" date="2024-08" db="EMBL/GenBank/DDBJ databases">
        <authorList>
            <person name="Cucini C."/>
            <person name="Frati F."/>
        </authorList>
    </citation>
    <scope>NUCLEOTIDE SEQUENCE [LARGE SCALE GENOMIC DNA]</scope>
</reference>
<evidence type="ECO:0000256" key="1">
    <source>
        <dbReference type="ARBA" id="ARBA00000548"/>
    </source>
</evidence>
<comment type="subunit">
    <text evidence="5">Monomer.</text>
</comment>
<evidence type="ECO:0000256" key="11">
    <source>
        <dbReference type="ARBA" id="ARBA00023214"/>
    </source>
</evidence>
<sequence length="517" mass="58342">MAAKSVLALALAFVGLVGAQFDPNFATGRNTITHLFEWRWNDIAEECERFLGPYGYGGVQTSSANENAVIDDPPRPWWERYQPVSYQLITRSGNEEEFASMVRRCNAANVRIYVDVILNHMTDSHRIGFGTGGSFYNAPEMAYPEYSAADFNARSKCSSASGSIEDWADTNQVRNCDFGLLRDLDQSQTYVRDHLVEYLNKLVNYGVAGFRVDAAKCMWPSELKEIFDRLNNLPTEHGFAPNSRPFIYQETPDQGPKEQEPIPGDEYFGSGRTIEFRVGRYLGERFRKGMYPIKDLVNWGSDWGMYPDNYAVVFIDNHDNQRGHVGGGDYTLTFRQSRPYKMASAFMLAHPYGVTRVMSSFYWEERLEDNGNDANNWIGPPMNANGEIDPVIINPDLTCGNGWICEHRWRPIYNLVKFRNVVAGTSLTDWWDNGNNQIAFCRGNKGFIAINNENFSLNANLQTCLPAGEYCDVYTGDKQGNACTGRSVIVGSDGRADIFVTNETEDPVLALHVEARL</sequence>
<keyword evidence="10" id="KW-1015">Disulfide bond</keyword>
<comment type="caution">
    <text evidence="19">The sequence shown here is derived from an EMBL/GenBank/DDBJ whole genome shotgun (WGS) entry which is preliminary data.</text>
</comment>
<evidence type="ECO:0000256" key="3">
    <source>
        <dbReference type="ARBA" id="ARBA00001923"/>
    </source>
</evidence>
<keyword evidence="20" id="KW-1185">Reference proteome</keyword>
<feature type="domain" description="Glycosyl hydrolase family 13 catalytic" evidence="18">
    <location>
        <begin position="30"/>
        <end position="419"/>
    </location>
</feature>
<keyword evidence="13 15" id="KW-0326">Glycosidase</keyword>
<dbReference type="SMART" id="SM00642">
    <property type="entry name" value="Aamy"/>
    <property type="match status" value="1"/>
</dbReference>
<keyword evidence="16" id="KW-0732">Signal</keyword>
<dbReference type="SUPFAM" id="SSF51011">
    <property type="entry name" value="Glycosyl hydrolase domain"/>
    <property type="match status" value="1"/>
</dbReference>
<evidence type="ECO:0000259" key="18">
    <source>
        <dbReference type="SMART" id="SM00642"/>
    </source>
</evidence>
<evidence type="ECO:0000259" key="17">
    <source>
        <dbReference type="SMART" id="SM00632"/>
    </source>
</evidence>
<keyword evidence="12 15" id="KW-0119">Carbohydrate metabolism</keyword>
<dbReference type="InterPro" id="IPR006046">
    <property type="entry name" value="Alpha_amylase"/>
</dbReference>
<evidence type="ECO:0000313" key="20">
    <source>
        <dbReference type="Proteomes" id="UP001642540"/>
    </source>
</evidence>
<dbReference type="EMBL" id="CAXLJM020000020">
    <property type="protein sequence ID" value="CAL8087159.1"/>
    <property type="molecule type" value="Genomic_DNA"/>
</dbReference>
<evidence type="ECO:0000256" key="2">
    <source>
        <dbReference type="ARBA" id="ARBA00001913"/>
    </source>
</evidence>
<comment type="catalytic activity">
    <reaction evidence="1 15">
        <text>Endohydrolysis of (1-&gt;4)-alpha-D-glucosidic linkages in polysaccharides containing three or more (1-&gt;4)-alpha-linked D-glucose units.</text>
        <dbReference type="EC" id="3.2.1.1"/>
    </reaction>
</comment>
<keyword evidence="8 15" id="KW-0378">Hydrolase</keyword>
<protein>
    <recommendedName>
        <fullName evidence="6 15">Alpha-amylase</fullName>
        <ecNumber evidence="6 15">3.2.1.1</ecNumber>
    </recommendedName>
</protein>
<dbReference type="Gene3D" id="3.20.20.80">
    <property type="entry name" value="Glycosidases"/>
    <property type="match status" value="1"/>
</dbReference>
<gene>
    <name evidence="19" type="ORF">ODALV1_LOCUS6649</name>
</gene>
<evidence type="ECO:0000256" key="16">
    <source>
        <dbReference type="SAM" id="SignalP"/>
    </source>
</evidence>
<dbReference type="CDD" id="cd11317">
    <property type="entry name" value="AmyAc_bac_euk_AmyA"/>
    <property type="match status" value="1"/>
</dbReference>
<dbReference type="SUPFAM" id="SSF51445">
    <property type="entry name" value="(Trans)glycosidases"/>
    <property type="match status" value="1"/>
</dbReference>
<dbReference type="PRINTS" id="PR00110">
    <property type="entry name" value="ALPHAAMYLASE"/>
</dbReference>
<evidence type="ECO:0000256" key="10">
    <source>
        <dbReference type="ARBA" id="ARBA00023157"/>
    </source>
</evidence>
<evidence type="ECO:0000256" key="15">
    <source>
        <dbReference type="RuleBase" id="RU361134"/>
    </source>
</evidence>
<evidence type="ECO:0000256" key="13">
    <source>
        <dbReference type="ARBA" id="ARBA00023295"/>
    </source>
</evidence>
<dbReference type="Proteomes" id="UP001642540">
    <property type="component" value="Unassembled WGS sequence"/>
</dbReference>
<name>A0ABP1Q2R3_9HEXA</name>
<dbReference type="InterPro" id="IPR017853">
    <property type="entry name" value="GH"/>
</dbReference>
<dbReference type="SMART" id="SM00632">
    <property type="entry name" value="Aamy_C"/>
    <property type="match status" value="1"/>
</dbReference>
<keyword evidence="7" id="KW-0479">Metal-binding</keyword>
<keyword evidence="11" id="KW-0868">Chloride</keyword>
<evidence type="ECO:0000256" key="4">
    <source>
        <dbReference type="ARBA" id="ARBA00008061"/>
    </source>
</evidence>
<evidence type="ECO:0000256" key="7">
    <source>
        <dbReference type="ARBA" id="ARBA00022723"/>
    </source>
</evidence>
<dbReference type="InterPro" id="IPR031319">
    <property type="entry name" value="A-amylase_C"/>
</dbReference>
<feature type="signal peptide" evidence="16">
    <location>
        <begin position="1"/>
        <end position="19"/>
    </location>
</feature>
<evidence type="ECO:0000256" key="9">
    <source>
        <dbReference type="ARBA" id="ARBA00022837"/>
    </source>
</evidence>
<comment type="similarity">
    <text evidence="4 14">Belongs to the glycosyl hydrolase 13 family.</text>
</comment>
<feature type="chain" id="PRO_5045588428" description="Alpha-amylase" evidence="16">
    <location>
        <begin position="20"/>
        <end position="517"/>
    </location>
</feature>
<dbReference type="InterPro" id="IPR013780">
    <property type="entry name" value="Glyco_hydro_b"/>
</dbReference>
<keyword evidence="9" id="KW-0106">Calcium</keyword>
<evidence type="ECO:0000256" key="6">
    <source>
        <dbReference type="ARBA" id="ARBA00012595"/>
    </source>
</evidence>
<dbReference type="InterPro" id="IPR006047">
    <property type="entry name" value="GH13_cat_dom"/>
</dbReference>
<dbReference type="PANTHER" id="PTHR43447">
    <property type="entry name" value="ALPHA-AMYLASE"/>
    <property type="match status" value="1"/>
</dbReference>
<evidence type="ECO:0000256" key="14">
    <source>
        <dbReference type="RuleBase" id="RU003615"/>
    </source>
</evidence>
<dbReference type="Pfam" id="PF02806">
    <property type="entry name" value="Alpha-amylase_C"/>
    <property type="match status" value="1"/>
</dbReference>
<comment type="cofactor">
    <cofactor evidence="3">
        <name>chloride</name>
        <dbReference type="ChEBI" id="CHEBI:17996"/>
    </cofactor>
</comment>
<evidence type="ECO:0000256" key="5">
    <source>
        <dbReference type="ARBA" id="ARBA00011245"/>
    </source>
</evidence>
<feature type="domain" description="Alpha-amylase C-terminal" evidence="17">
    <location>
        <begin position="428"/>
        <end position="516"/>
    </location>
</feature>
<accession>A0ABP1Q2R3</accession>
<dbReference type="InterPro" id="IPR006048">
    <property type="entry name" value="A-amylase/branching_C"/>
</dbReference>
<organism evidence="19 20">
    <name type="scientific">Orchesella dallaii</name>
    <dbReference type="NCBI Taxonomy" id="48710"/>
    <lineage>
        <taxon>Eukaryota</taxon>
        <taxon>Metazoa</taxon>
        <taxon>Ecdysozoa</taxon>
        <taxon>Arthropoda</taxon>
        <taxon>Hexapoda</taxon>
        <taxon>Collembola</taxon>
        <taxon>Entomobryomorpha</taxon>
        <taxon>Entomobryoidea</taxon>
        <taxon>Orchesellidae</taxon>
        <taxon>Orchesellinae</taxon>
        <taxon>Orchesella</taxon>
    </lineage>
</organism>
<proteinExistence type="inferred from homology"/>
<comment type="cofactor">
    <cofactor evidence="2">
        <name>Ca(2+)</name>
        <dbReference type="ChEBI" id="CHEBI:29108"/>
    </cofactor>
</comment>
<evidence type="ECO:0000313" key="19">
    <source>
        <dbReference type="EMBL" id="CAL8087159.1"/>
    </source>
</evidence>
<evidence type="ECO:0000256" key="12">
    <source>
        <dbReference type="ARBA" id="ARBA00023277"/>
    </source>
</evidence>
<dbReference type="Pfam" id="PF00128">
    <property type="entry name" value="Alpha-amylase"/>
    <property type="match status" value="1"/>
</dbReference>
<evidence type="ECO:0000256" key="8">
    <source>
        <dbReference type="ARBA" id="ARBA00022801"/>
    </source>
</evidence>
<dbReference type="EC" id="3.2.1.1" evidence="6 15"/>
<dbReference type="Gene3D" id="2.60.40.1180">
    <property type="entry name" value="Golgi alpha-mannosidase II"/>
    <property type="match status" value="1"/>
</dbReference>